<feature type="chain" id="PRO_5039582900" description="SLH domain-containing protein" evidence="1">
    <location>
        <begin position="18"/>
        <end position="379"/>
    </location>
</feature>
<proteinExistence type="predicted"/>
<gene>
    <name evidence="3" type="ORF">CQS04_08060</name>
</gene>
<organism evidence="3 4">
    <name type="scientific">Chryseomicrobium excrementi</name>
    <dbReference type="NCBI Taxonomy" id="2041346"/>
    <lineage>
        <taxon>Bacteria</taxon>
        <taxon>Bacillati</taxon>
        <taxon>Bacillota</taxon>
        <taxon>Bacilli</taxon>
        <taxon>Bacillales</taxon>
        <taxon>Caryophanaceae</taxon>
        <taxon>Chryseomicrobium</taxon>
    </lineage>
</organism>
<dbReference type="Gene3D" id="3.30.1380.10">
    <property type="match status" value="1"/>
</dbReference>
<dbReference type="InterPro" id="IPR003709">
    <property type="entry name" value="VanY-like_core_dom"/>
</dbReference>
<dbReference type="RefSeq" id="WP_100353642.1">
    <property type="nucleotide sequence ID" value="NZ_PCGR01000002.1"/>
</dbReference>
<dbReference type="InterPro" id="IPR009045">
    <property type="entry name" value="Zn_M74/Hedgehog-like"/>
</dbReference>
<protein>
    <recommendedName>
        <fullName evidence="2">SLH domain-containing protein</fullName>
    </recommendedName>
</protein>
<feature type="domain" description="SLH" evidence="2">
    <location>
        <begin position="262"/>
        <end position="325"/>
    </location>
</feature>
<dbReference type="AlphaFoldDB" id="A0A2M9F0W7"/>
<feature type="domain" description="SLH" evidence="2">
    <location>
        <begin position="202"/>
        <end position="261"/>
    </location>
</feature>
<dbReference type="GO" id="GO:0008233">
    <property type="term" value="F:peptidase activity"/>
    <property type="evidence" value="ECO:0007669"/>
    <property type="project" value="InterPro"/>
</dbReference>
<dbReference type="SUPFAM" id="SSF55166">
    <property type="entry name" value="Hedgehog/DD-peptidase"/>
    <property type="match status" value="1"/>
</dbReference>
<comment type="caution">
    <text evidence="3">The sequence shown here is derived from an EMBL/GenBank/DDBJ whole genome shotgun (WGS) entry which is preliminary data.</text>
</comment>
<dbReference type="InterPro" id="IPR052179">
    <property type="entry name" value="DD-CPase-like"/>
</dbReference>
<dbReference type="InterPro" id="IPR001119">
    <property type="entry name" value="SLH_dom"/>
</dbReference>
<evidence type="ECO:0000313" key="4">
    <source>
        <dbReference type="Proteomes" id="UP000228680"/>
    </source>
</evidence>
<dbReference type="Pfam" id="PF00395">
    <property type="entry name" value="SLH"/>
    <property type="match status" value="3"/>
</dbReference>
<dbReference type="PANTHER" id="PTHR34385:SF1">
    <property type="entry name" value="PEPTIDOGLYCAN L-ALANYL-D-GLUTAMATE ENDOPEPTIDASE CWLK"/>
    <property type="match status" value="1"/>
</dbReference>
<dbReference type="Proteomes" id="UP000228680">
    <property type="component" value="Unassembled WGS sequence"/>
</dbReference>
<sequence length="379" mass="42216">MKKWLLLLAFSLLTATANPEVSNAASSGLTYIDGILIVNKTYSVPSSYAPGENKTARSAFNQMAAAAKNDGIGMYAFSTYRSYSRQKELYDNYVKKYGQKEADRFSAKPGHSEHQTGLAFDISQSGASDVYAESAATRWLAKNAYKYGFILRYPQNKEHITGYMYEPWHYRYLGVTTATAVYNSGKTLEEYLGLYPVKPPVPPGIYTDTPQTHWAYKDIVYLSDQNIITGFKDGSFQPNKKTTRTEAAIMLVKALKLPLETGSLSYPDVSDDHWAKPYIYTATKAGLFVGNANGNFRPAAGITRAEVAAVLSRAYGLQHTNQALPFEDVSENYWAYEDIQKIYENKLASGYEDGTFQPTTLATRAHFAAFLARTMQQAN</sequence>
<feature type="domain" description="SLH" evidence="2">
    <location>
        <begin position="326"/>
        <end position="379"/>
    </location>
</feature>
<accession>A0A2M9F0W7</accession>
<dbReference type="InterPro" id="IPR058193">
    <property type="entry name" value="VanY/YodJ_core_dom"/>
</dbReference>
<evidence type="ECO:0000313" key="3">
    <source>
        <dbReference type="EMBL" id="PJK17096.1"/>
    </source>
</evidence>
<dbReference type="GO" id="GO:0006508">
    <property type="term" value="P:proteolysis"/>
    <property type="evidence" value="ECO:0007669"/>
    <property type="project" value="InterPro"/>
</dbReference>
<keyword evidence="1" id="KW-0732">Signal</keyword>
<reference evidence="3 4" key="1">
    <citation type="submission" date="2017-10" db="EMBL/GenBank/DDBJ databases">
        <title>Draft genome of Chryseomicrobium casticus sp. nov.</title>
        <authorList>
            <person name="Chakraborty R."/>
            <person name="Saha T."/>
        </authorList>
    </citation>
    <scope>NUCLEOTIDE SEQUENCE [LARGE SCALE GENOMIC DNA]</scope>
    <source>
        <strain evidence="3 4">ET03</strain>
    </source>
</reference>
<evidence type="ECO:0000259" key="2">
    <source>
        <dbReference type="PROSITE" id="PS51272"/>
    </source>
</evidence>
<keyword evidence="4" id="KW-1185">Reference proteome</keyword>
<name>A0A2M9F0W7_9BACL</name>
<dbReference type="OrthoDB" id="9792074at2"/>
<dbReference type="EMBL" id="PCGR01000002">
    <property type="protein sequence ID" value="PJK17096.1"/>
    <property type="molecule type" value="Genomic_DNA"/>
</dbReference>
<evidence type="ECO:0000256" key="1">
    <source>
        <dbReference type="SAM" id="SignalP"/>
    </source>
</evidence>
<dbReference type="Pfam" id="PF02557">
    <property type="entry name" value="VanY"/>
    <property type="match status" value="1"/>
</dbReference>
<dbReference type="PANTHER" id="PTHR34385">
    <property type="entry name" value="D-ALANYL-D-ALANINE CARBOXYPEPTIDASE"/>
    <property type="match status" value="1"/>
</dbReference>
<dbReference type="PROSITE" id="PS51272">
    <property type="entry name" value="SLH"/>
    <property type="match status" value="3"/>
</dbReference>
<dbReference type="CDD" id="cd14852">
    <property type="entry name" value="LD-carboxypeptidase"/>
    <property type="match status" value="1"/>
</dbReference>
<feature type="signal peptide" evidence="1">
    <location>
        <begin position="1"/>
        <end position="17"/>
    </location>
</feature>